<dbReference type="KEGG" id="hen:HPSNT_00265"/>
<accession>G2MCW8</accession>
<evidence type="ECO:0000313" key="1">
    <source>
        <dbReference type="EMBL" id="AEN16246.1"/>
    </source>
</evidence>
<name>G2MCW8_HELPX</name>
<dbReference type="AlphaFoldDB" id="G2MCW8"/>
<reference evidence="1 2" key="1">
    <citation type="submission" date="2011-08" db="EMBL/GenBank/DDBJ databases">
        <authorList>
            <person name="Kersulyte D."/>
            <person name="Choudhury A."/>
            <person name="Mukhopadhyay A.K."/>
            <person name="Nair G.B."/>
            <person name="Berg D.E."/>
        </authorList>
    </citation>
    <scope>NUCLEOTIDE SEQUENCE [LARGE SCALE GENOMIC DNA]</scope>
    <source>
        <strain evidence="2">SNT49</strain>
    </source>
</reference>
<organism evidence="1 2">
    <name type="scientific">Helicobacter pylori SNT49</name>
    <dbReference type="NCBI Taxonomy" id="1055530"/>
    <lineage>
        <taxon>Bacteria</taxon>
        <taxon>Pseudomonadati</taxon>
        <taxon>Campylobacterota</taxon>
        <taxon>Epsilonproteobacteria</taxon>
        <taxon>Campylobacterales</taxon>
        <taxon>Helicobacteraceae</taxon>
        <taxon>Helicobacter</taxon>
    </lineage>
</organism>
<gene>
    <name evidence="1" type="ORF">HPSNT_00265</name>
</gene>
<dbReference type="EMBL" id="CP002983">
    <property type="protein sequence ID" value="AEN16246.1"/>
    <property type="molecule type" value="Genomic_DNA"/>
</dbReference>
<dbReference type="HOGENOM" id="CLU_2633238_0_0_7"/>
<evidence type="ECO:0000313" key="2">
    <source>
        <dbReference type="Proteomes" id="UP000008534"/>
    </source>
</evidence>
<protein>
    <submittedName>
        <fullName evidence="1">Uncharacterized protein</fullName>
    </submittedName>
</protein>
<proteinExistence type="predicted"/>
<dbReference type="Proteomes" id="UP000008534">
    <property type="component" value="Chromosome"/>
</dbReference>
<dbReference type="PATRIC" id="fig|1055530.4.peg.59"/>
<sequence>MSAMFSSSNFLFWRFKSSIALLKRLFCKSSSLLSVCDAISSSLSVDSALIFSISSVFALARFCFSFDNSAFSFFKTY</sequence>